<dbReference type="GO" id="GO:0005762">
    <property type="term" value="C:mitochondrial large ribosomal subunit"/>
    <property type="evidence" value="ECO:0007669"/>
    <property type="project" value="EnsemblFungi"/>
</dbReference>
<accession>A0A1E4TT92</accession>
<comment type="similarity">
    <text evidence="1">Belongs to the bacterial ribosomal protein bL21 family.</text>
</comment>
<dbReference type="InterPro" id="IPR028909">
    <property type="entry name" value="bL21-like"/>
</dbReference>
<dbReference type="OrthoDB" id="5994at2759"/>
<evidence type="ECO:0000313" key="4">
    <source>
        <dbReference type="Proteomes" id="UP000094236"/>
    </source>
</evidence>
<evidence type="ECO:0000256" key="2">
    <source>
        <dbReference type="ARBA" id="ARBA00044129"/>
    </source>
</evidence>
<dbReference type="STRING" id="669874.A0A1E4TT92"/>
<sequence>MNRLIGFRPSCVSLALRSCGSPAKKTFCTPILHPSFSRSFIPSLTKYQEQQLQQAQKESCSEILPKFDLSPLKFEQDLYVTLRIHNRPYLVTLGDKVVLPFKLKHAEIGDVLKFNDVTSIGSRNYTVTGDPIDPSLFSIKAVVIEKTKNPMYTKEITKRRQRHVRHVNVKHDITILRISELSI</sequence>
<dbReference type="AlphaFoldDB" id="A0A1E4TT92"/>
<organism evidence="3 4">
    <name type="scientific">Pachysolen tannophilus NRRL Y-2460</name>
    <dbReference type="NCBI Taxonomy" id="669874"/>
    <lineage>
        <taxon>Eukaryota</taxon>
        <taxon>Fungi</taxon>
        <taxon>Dikarya</taxon>
        <taxon>Ascomycota</taxon>
        <taxon>Saccharomycotina</taxon>
        <taxon>Pichiomycetes</taxon>
        <taxon>Pachysolenaceae</taxon>
        <taxon>Pachysolen</taxon>
    </lineage>
</organism>
<protein>
    <recommendedName>
        <fullName evidence="2">Large ribosomal subunit protein bL21m</fullName>
    </recommendedName>
</protein>
<reference evidence="4" key="1">
    <citation type="submission" date="2016-05" db="EMBL/GenBank/DDBJ databases">
        <title>Comparative genomics of biotechnologically important yeasts.</title>
        <authorList>
            <consortium name="DOE Joint Genome Institute"/>
            <person name="Riley R."/>
            <person name="Haridas S."/>
            <person name="Wolfe K.H."/>
            <person name="Lopes M.R."/>
            <person name="Hittinger C.T."/>
            <person name="Goker M."/>
            <person name="Salamov A."/>
            <person name="Wisecaver J."/>
            <person name="Long T.M."/>
            <person name="Aerts A.L."/>
            <person name="Barry K."/>
            <person name="Choi C."/>
            <person name="Clum A."/>
            <person name="Coughlan A.Y."/>
            <person name="Deshpande S."/>
            <person name="Douglass A.P."/>
            <person name="Hanson S.J."/>
            <person name="Klenk H.-P."/>
            <person name="Labutti K."/>
            <person name="Lapidus A."/>
            <person name="Lindquist E."/>
            <person name="Lipzen A."/>
            <person name="Meier-Kolthoff J.P."/>
            <person name="Ohm R.A."/>
            <person name="Otillar R.P."/>
            <person name="Pangilinan J."/>
            <person name="Peng Y."/>
            <person name="Rokas A."/>
            <person name="Rosa C.A."/>
            <person name="Scheuner C."/>
            <person name="Sibirny A.A."/>
            <person name="Slot J.C."/>
            <person name="Stielow J.B."/>
            <person name="Sun H."/>
            <person name="Kurtzman C.P."/>
            <person name="Blackwell M."/>
            <person name="Grigoriev I.V."/>
            <person name="Jeffries T.W."/>
        </authorList>
    </citation>
    <scope>NUCLEOTIDE SEQUENCE [LARGE SCALE GENOMIC DNA]</scope>
    <source>
        <strain evidence="4">NRRL Y-2460</strain>
    </source>
</reference>
<dbReference type="Proteomes" id="UP000094236">
    <property type="component" value="Unassembled WGS sequence"/>
</dbReference>
<dbReference type="Pfam" id="PF00829">
    <property type="entry name" value="Ribosomal_L21p"/>
    <property type="match status" value="1"/>
</dbReference>
<evidence type="ECO:0000256" key="1">
    <source>
        <dbReference type="ARBA" id="ARBA00008563"/>
    </source>
</evidence>
<dbReference type="PANTHER" id="PTHR21349">
    <property type="entry name" value="50S RIBOSOMAL PROTEIN L21"/>
    <property type="match status" value="1"/>
</dbReference>
<evidence type="ECO:0000313" key="3">
    <source>
        <dbReference type="EMBL" id="ODV94961.1"/>
    </source>
</evidence>
<dbReference type="InterPro" id="IPR036164">
    <property type="entry name" value="bL21-like_sf"/>
</dbReference>
<proteinExistence type="inferred from homology"/>
<dbReference type="EMBL" id="KV454015">
    <property type="protein sequence ID" value="ODV94961.1"/>
    <property type="molecule type" value="Genomic_DNA"/>
</dbReference>
<dbReference type="SUPFAM" id="SSF141091">
    <property type="entry name" value="L21p-like"/>
    <property type="match status" value="1"/>
</dbReference>
<keyword evidence="4" id="KW-1185">Reference proteome</keyword>
<name>A0A1E4TT92_PACTA</name>
<dbReference type="GO" id="GO:0003735">
    <property type="term" value="F:structural constituent of ribosome"/>
    <property type="evidence" value="ECO:0007669"/>
    <property type="project" value="EnsemblFungi"/>
</dbReference>
<gene>
    <name evidence="3" type="ORF">PACTADRAFT_50799</name>
</gene>
<dbReference type="PANTHER" id="PTHR21349:SF0">
    <property type="entry name" value="LARGE RIBOSOMAL SUBUNIT PROTEIN BL21M"/>
    <property type="match status" value="1"/>
</dbReference>